<feature type="domain" description="RRM" evidence="10">
    <location>
        <begin position="195"/>
        <end position="273"/>
    </location>
</feature>
<evidence type="ECO:0000256" key="7">
    <source>
        <dbReference type="ARBA" id="ARBA00023274"/>
    </source>
</evidence>
<dbReference type="InterPro" id="IPR035979">
    <property type="entry name" value="RBD_domain_sf"/>
</dbReference>
<dbReference type="GO" id="GO:1990904">
    <property type="term" value="C:ribonucleoprotein complex"/>
    <property type="evidence" value="ECO:0007669"/>
    <property type="project" value="UniProtKB-KW"/>
</dbReference>
<evidence type="ECO:0000256" key="2">
    <source>
        <dbReference type="ARBA" id="ARBA00022528"/>
    </source>
</evidence>
<name>A0ABD3CF63_9LAMI</name>
<evidence type="ECO:0000313" key="12">
    <source>
        <dbReference type="Proteomes" id="UP001632038"/>
    </source>
</evidence>
<dbReference type="Proteomes" id="UP001632038">
    <property type="component" value="Unassembled WGS sequence"/>
</dbReference>
<feature type="domain" description="RRM" evidence="10">
    <location>
        <begin position="90"/>
        <end position="168"/>
    </location>
</feature>
<feature type="region of interest" description="Disordered" evidence="9">
    <location>
        <begin position="158"/>
        <end position="189"/>
    </location>
</feature>
<dbReference type="GO" id="GO:0009507">
    <property type="term" value="C:chloroplast"/>
    <property type="evidence" value="ECO:0007669"/>
    <property type="project" value="UniProtKB-SubCell"/>
</dbReference>
<evidence type="ECO:0000259" key="10">
    <source>
        <dbReference type="PROSITE" id="PS50102"/>
    </source>
</evidence>
<evidence type="ECO:0000256" key="5">
    <source>
        <dbReference type="ARBA" id="ARBA00022737"/>
    </source>
</evidence>
<dbReference type="EMBL" id="JAVIJP010000036">
    <property type="protein sequence ID" value="KAL3628520.1"/>
    <property type="molecule type" value="Genomic_DNA"/>
</dbReference>
<dbReference type="SMART" id="SM00360">
    <property type="entry name" value="RRM"/>
    <property type="match status" value="2"/>
</dbReference>
<evidence type="ECO:0000256" key="9">
    <source>
        <dbReference type="SAM" id="MobiDB-lite"/>
    </source>
</evidence>
<dbReference type="CDD" id="cd21608">
    <property type="entry name" value="RRM2_NsCP33_like"/>
    <property type="match status" value="1"/>
</dbReference>
<evidence type="ECO:0000256" key="4">
    <source>
        <dbReference type="ARBA" id="ARBA00022664"/>
    </source>
</evidence>
<dbReference type="PROSITE" id="PS50102">
    <property type="entry name" value="RRM"/>
    <property type="match status" value="2"/>
</dbReference>
<evidence type="ECO:0000256" key="1">
    <source>
        <dbReference type="ARBA" id="ARBA00004229"/>
    </source>
</evidence>
<comment type="subcellular location">
    <subcellularLocation>
        <location evidence="1">Plastid</location>
        <location evidence="1">Chloroplast</location>
    </subcellularLocation>
</comment>
<dbReference type="PANTHER" id="PTHR48025">
    <property type="entry name" value="OS02G0815200 PROTEIN"/>
    <property type="match status" value="1"/>
</dbReference>
<keyword evidence="5" id="KW-0677">Repeat</keyword>
<dbReference type="Pfam" id="PF00076">
    <property type="entry name" value="RRM_1"/>
    <property type="match status" value="2"/>
</dbReference>
<accession>A0ABD3CF63</accession>
<dbReference type="GO" id="GO:0003723">
    <property type="term" value="F:RNA binding"/>
    <property type="evidence" value="ECO:0007669"/>
    <property type="project" value="UniProtKB-UniRule"/>
</dbReference>
<dbReference type="InterPro" id="IPR000504">
    <property type="entry name" value="RRM_dom"/>
</dbReference>
<evidence type="ECO:0000313" key="11">
    <source>
        <dbReference type="EMBL" id="KAL3628520.1"/>
    </source>
</evidence>
<dbReference type="PANTHER" id="PTHR48025:SF1">
    <property type="entry name" value="RRM DOMAIN-CONTAINING PROTEIN"/>
    <property type="match status" value="1"/>
</dbReference>
<dbReference type="AlphaFoldDB" id="A0ABD3CF63"/>
<dbReference type="SUPFAM" id="SSF54928">
    <property type="entry name" value="RNA-binding domain, RBD"/>
    <property type="match status" value="2"/>
</dbReference>
<keyword evidence="4" id="KW-0507">mRNA processing</keyword>
<keyword evidence="6 8" id="KW-0694">RNA-binding</keyword>
<keyword evidence="2" id="KW-0150">Chloroplast</keyword>
<protein>
    <recommendedName>
        <fullName evidence="10">RRM domain-containing protein</fullName>
    </recommendedName>
</protein>
<sequence>MAASTHFLSLTPKTLSFHQSSAAASSALFAPCSLKPVPKLSLSLSAIKNQTHYTPRFIPKVSVSSELETDLEDGEEGDFVDEPVRFSEDLKVFVGNLPFSVDSSVLAGLFEQAGGVEMVEVIYDKTTGRSRGFGFVVMSTPEEAKAAAQQLNGYELDGRSLRVNYGPPPPKRENSSFGGPRGGGGGERSFSNDANKLYVGNLSWDVDNFALESMFKEQGNVREARVVFDRETGRSRGFGFVTYSSRDEANNAIEALDGIDFNGRPIRVSIAEARPPRQY</sequence>
<keyword evidence="7" id="KW-0687">Ribonucleoprotein</keyword>
<gene>
    <name evidence="11" type="ORF">CASFOL_027566</name>
</gene>
<dbReference type="InterPro" id="IPR050502">
    <property type="entry name" value="Euk_RNA-bind_prot"/>
</dbReference>
<dbReference type="Gene3D" id="3.30.70.330">
    <property type="match status" value="2"/>
</dbReference>
<reference evidence="12" key="1">
    <citation type="journal article" date="2024" name="IScience">
        <title>Strigolactones Initiate the Formation of Haustorium-like Structures in Castilleja.</title>
        <authorList>
            <person name="Buerger M."/>
            <person name="Peterson D."/>
            <person name="Chory J."/>
        </authorList>
    </citation>
    <scope>NUCLEOTIDE SEQUENCE [LARGE SCALE GENOMIC DNA]</scope>
</reference>
<evidence type="ECO:0000256" key="3">
    <source>
        <dbReference type="ARBA" id="ARBA00022640"/>
    </source>
</evidence>
<dbReference type="InterPro" id="IPR012677">
    <property type="entry name" value="Nucleotide-bd_a/b_plait_sf"/>
</dbReference>
<dbReference type="GO" id="GO:0006397">
    <property type="term" value="P:mRNA processing"/>
    <property type="evidence" value="ECO:0007669"/>
    <property type="project" value="UniProtKB-KW"/>
</dbReference>
<keyword evidence="3" id="KW-0934">Plastid</keyword>
<evidence type="ECO:0000256" key="8">
    <source>
        <dbReference type="PROSITE-ProRule" id="PRU00176"/>
    </source>
</evidence>
<evidence type="ECO:0000256" key="6">
    <source>
        <dbReference type="ARBA" id="ARBA00022884"/>
    </source>
</evidence>
<dbReference type="InterPro" id="IPR048289">
    <property type="entry name" value="RRM2_NsCP33-like"/>
</dbReference>
<keyword evidence="12" id="KW-1185">Reference proteome</keyword>
<comment type="caution">
    <text evidence="11">The sequence shown here is derived from an EMBL/GenBank/DDBJ whole genome shotgun (WGS) entry which is preliminary data.</text>
</comment>
<organism evidence="11 12">
    <name type="scientific">Castilleja foliolosa</name>
    <dbReference type="NCBI Taxonomy" id="1961234"/>
    <lineage>
        <taxon>Eukaryota</taxon>
        <taxon>Viridiplantae</taxon>
        <taxon>Streptophyta</taxon>
        <taxon>Embryophyta</taxon>
        <taxon>Tracheophyta</taxon>
        <taxon>Spermatophyta</taxon>
        <taxon>Magnoliopsida</taxon>
        <taxon>eudicotyledons</taxon>
        <taxon>Gunneridae</taxon>
        <taxon>Pentapetalae</taxon>
        <taxon>asterids</taxon>
        <taxon>lamiids</taxon>
        <taxon>Lamiales</taxon>
        <taxon>Orobanchaceae</taxon>
        <taxon>Pedicularideae</taxon>
        <taxon>Castillejinae</taxon>
        <taxon>Castilleja</taxon>
    </lineage>
</organism>
<proteinExistence type="predicted"/>